<dbReference type="EMBL" id="BGPR01058688">
    <property type="protein sequence ID" value="GBO34815.1"/>
    <property type="molecule type" value="Genomic_DNA"/>
</dbReference>
<evidence type="ECO:0000313" key="3">
    <source>
        <dbReference type="Proteomes" id="UP000499080"/>
    </source>
</evidence>
<comment type="caution">
    <text evidence="2">The sequence shown here is derived from an EMBL/GenBank/DDBJ whole genome shotgun (WGS) entry which is preliminary data.</text>
</comment>
<organism evidence="2 3">
    <name type="scientific">Araneus ventricosus</name>
    <name type="common">Orbweaver spider</name>
    <name type="synonym">Epeira ventricosa</name>
    <dbReference type="NCBI Taxonomy" id="182803"/>
    <lineage>
        <taxon>Eukaryota</taxon>
        <taxon>Metazoa</taxon>
        <taxon>Ecdysozoa</taxon>
        <taxon>Arthropoda</taxon>
        <taxon>Chelicerata</taxon>
        <taxon>Arachnida</taxon>
        <taxon>Araneae</taxon>
        <taxon>Araneomorphae</taxon>
        <taxon>Entelegynae</taxon>
        <taxon>Araneoidea</taxon>
        <taxon>Araneidae</taxon>
        <taxon>Araneus</taxon>
    </lineage>
</organism>
<dbReference type="AlphaFoldDB" id="A0A4Y2WBH7"/>
<proteinExistence type="predicted"/>
<feature type="region of interest" description="Disordered" evidence="1">
    <location>
        <begin position="1"/>
        <end position="30"/>
    </location>
</feature>
<evidence type="ECO:0000256" key="1">
    <source>
        <dbReference type="SAM" id="MobiDB-lite"/>
    </source>
</evidence>
<reference evidence="2 3" key="1">
    <citation type="journal article" date="2019" name="Sci. Rep.">
        <title>Orb-weaving spider Araneus ventricosus genome elucidates the spidroin gene catalogue.</title>
        <authorList>
            <person name="Kono N."/>
            <person name="Nakamura H."/>
            <person name="Ohtoshi R."/>
            <person name="Moran D.A.P."/>
            <person name="Shinohara A."/>
            <person name="Yoshida Y."/>
            <person name="Fujiwara M."/>
            <person name="Mori M."/>
            <person name="Tomita M."/>
            <person name="Arakawa K."/>
        </authorList>
    </citation>
    <scope>NUCLEOTIDE SEQUENCE [LARGE SCALE GENOMIC DNA]</scope>
</reference>
<gene>
    <name evidence="2" type="ORF">AVEN_70746_1</name>
</gene>
<sequence length="105" mass="12327">MPSPSTPDRSRILPKSRGIRPNTKQPRQLAELHRSPLIYDLLIPPTAIRNSKRFRSRLHTRQAEREQRECSPFRFFSIRRALCLVSCMDRIAMRPDNPNFKLTSV</sequence>
<accession>A0A4Y2WBH7</accession>
<name>A0A4Y2WBH7_ARAVE</name>
<evidence type="ECO:0000313" key="2">
    <source>
        <dbReference type="EMBL" id="GBO34815.1"/>
    </source>
</evidence>
<protein>
    <submittedName>
        <fullName evidence="2">Uncharacterized protein</fullName>
    </submittedName>
</protein>
<dbReference type="Proteomes" id="UP000499080">
    <property type="component" value="Unassembled WGS sequence"/>
</dbReference>
<keyword evidence="3" id="KW-1185">Reference proteome</keyword>